<evidence type="ECO:0000256" key="1">
    <source>
        <dbReference type="ARBA" id="ARBA00001933"/>
    </source>
</evidence>
<accession>A0A2S6H1E7</accession>
<dbReference type="InterPro" id="IPR015421">
    <property type="entry name" value="PyrdxlP-dep_Trfase_major"/>
</dbReference>
<evidence type="ECO:0000256" key="5">
    <source>
        <dbReference type="RuleBase" id="RU003693"/>
    </source>
</evidence>
<dbReference type="InterPro" id="IPR001917">
    <property type="entry name" value="Aminotrans_II_pyridoxalP_BS"/>
</dbReference>
<dbReference type="PROSITE" id="PS00599">
    <property type="entry name" value="AA_TRANSFER_CLASS_2"/>
    <property type="match status" value="1"/>
</dbReference>
<keyword evidence="8" id="KW-1185">Reference proteome</keyword>
<dbReference type="Gene3D" id="3.40.640.10">
    <property type="entry name" value="Type I PLP-dependent aspartate aminotransferase-like (Major domain)"/>
    <property type="match status" value="1"/>
</dbReference>
<dbReference type="InterPro" id="IPR004839">
    <property type="entry name" value="Aminotransferase_I/II_large"/>
</dbReference>
<dbReference type="PANTHER" id="PTHR43643:SF3">
    <property type="entry name" value="HISTIDINOL-PHOSPHATE AMINOTRANSFERASE"/>
    <property type="match status" value="1"/>
</dbReference>
<dbReference type="Proteomes" id="UP000239203">
    <property type="component" value="Unassembled WGS sequence"/>
</dbReference>
<proteinExistence type="inferred from homology"/>
<reference evidence="7 8" key="1">
    <citation type="submission" date="2018-02" db="EMBL/GenBank/DDBJ databases">
        <title>Genomic Encyclopedia of Archaeal and Bacterial Type Strains, Phase II (KMG-II): from individual species to whole genera.</title>
        <authorList>
            <person name="Goeker M."/>
        </authorList>
    </citation>
    <scope>NUCLEOTIDE SEQUENCE [LARGE SCALE GENOMIC DNA]</scope>
    <source>
        <strain evidence="7 8">YU 961-1</strain>
    </source>
</reference>
<comment type="caution">
    <text evidence="7">The sequence shown here is derived from an EMBL/GenBank/DDBJ whole genome shotgun (WGS) entry which is preliminary data.</text>
</comment>
<evidence type="ECO:0000256" key="4">
    <source>
        <dbReference type="ARBA" id="ARBA00022898"/>
    </source>
</evidence>
<dbReference type="Gene3D" id="3.90.1150.10">
    <property type="entry name" value="Aspartate Aminotransferase, domain 1"/>
    <property type="match status" value="1"/>
</dbReference>
<protein>
    <submittedName>
        <fullName evidence="7">Histidinol-phosphate aminotransferase</fullName>
    </submittedName>
</protein>
<dbReference type="Pfam" id="PF00155">
    <property type="entry name" value="Aminotran_1_2"/>
    <property type="match status" value="1"/>
</dbReference>
<sequence length="349" mass="37141">MPVESPAVTAEPVRLHYNENPLGASPQAVAAVEAELRSVNRYPDPAHTDLIGAIARHAVVGPDRVAVGNGVDEVILMLALAWRADPRPAAVSARTFQSYARSLRAAGVPYVAQPLRGYDLDADRMAESFADGVGLAFVCNPLNPTGTVLSAASVRSLCKAARRYDAVVVFDEAYGEYVPPGEFESALPHAASGHNVCVLRTFSKAYGLGALRVGYLVGDPAVVARVTALQGAFPFHVNRFAQAAAVRALADQEFVELSRRENDSTRAVLCAGLDALGVAYVPSRTNFVLIRLPGVASRVAVALRALGVLVRDTADLGLADHLRVSVGRVEQVRAFLRDLETILRGVGER</sequence>
<evidence type="ECO:0000259" key="6">
    <source>
        <dbReference type="Pfam" id="PF00155"/>
    </source>
</evidence>
<dbReference type="InterPro" id="IPR015424">
    <property type="entry name" value="PyrdxlP-dep_Trfase"/>
</dbReference>
<dbReference type="PANTHER" id="PTHR43643">
    <property type="entry name" value="HISTIDINOL-PHOSPHATE AMINOTRANSFERASE 2"/>
    <property type="match status" value="1"/>
</dbReference>
<gene>
    <name evidence="7" type="ORF">CLV40_101482</name>
</gene>
<comment type="cofactor">
    <cofactor evidence="1 5">
        <name>pyridoxal 5'-phosphate</name>
        <dbReference type="ChEBI" id="CHEBI:597326"/>
    </cofactor>
</comment>
<evidence type="ECO:0000256" key="2">
    <source>
        <dbReference type="ARBA" id="ARBA00022576"/>
    </source>
</evidence>
<organism evidence="7 8">
    <name type="scientific">Actinokineospora auranticolor</name>
    <dbReference type="NCBI Taxonomy" id="155976"/>
    <lineage>
        <taxon>Bacteria</taxon>
        <taxon>Bacillati</taxon>
        <taxon>Actinomycetota</taxon>
        <taxon>Actinomycetes</taxon>
        <taxon>Pseudonocardiales</taxon>
        <taxon>Pseudonocardiaceae</taxon>
        <taxon>Actinokineospora</taxon>
    </lineage>
</organism>
<evidence type="ECO:0000256" key="3">
    <source>
        <dbReference type="ARBA" id="ARBA00022679"/>
    </source>
</evidence>
<dbReference type="CDD" id="cd00609">
    <property type="entry name" value="AAT_like"/>
    <property type="match status" value="1"/>
</dbReference>
<comment type="similarity">
    <text evidence="5">Belongs to the class-II pyridoxal-phosphate-dependent aminotransferase family.</text>
</comment>
<dbReference type="AlphaFoldDB" id="A0A2S6H1E7"/>
<keyword evidence="2 7" id="KW-0032">Aminotransferase</keyword>
<dbReference type="RefSeq" id="WP_104476391.1">
    <property type="nucleotide sequence ID" value="NZ_CP154825.1"/>
</dbReference>
<dbReference type="OrthoDB" id="4042503at2"/>
<dbReference type="InterPro" id="IPR015422">
    <property type="entry name" value="PyrdxlP-dep_Trfase_small"/>
</dbReference>
<keyword evidence="3 7" id="KW-0808">Transferase</keyword>
<dbReference type="SUPFAM" id="SSF53383">
    <property type="entry name" value="PLP-dependent transferases"/>
    <property type="match status" value="1"/>
</dbReference>
<keyword evidence="4 5" id="KW-0663">Pyridoxal phosphate</keyword>
<dbReference type="GO" id="GO:0008483">
    <property type="term" value="F:transaminase activity"/>
    <property type="evidence" value="ECO:0007669"/>
    <property type="project" value="UniProtKB-KW"/>
</dbReference>
<feature type="domain" description="Aminotransferase class I/classII large" evidence="6">
    <location>
        <begin position="13"/>
        <end position="337"/>
    </location>
</feature>
<evidence type="ECO:0000313" key="7">
    <source>
        <dbReference type="EMBL" id="PPK71293.1"/>
    </source>
</evidence>
<evidence type="ECO:0000313" key="8">
    <source>
        <dbReference type="Proteomes" id="UP000239203"/>
    </source>
</evidence>
<dbReference type="EMBL" id="PTIX01000001">
    <property type="protein sequence ID" value="PPK71293.1"/>
    <property type="molecule type" value="Genomic_DNA"/>
</dbReference>
<name>A0A2S6H1E7_9PSEU</name>
<dbReference type="GO" id="GO:0030170">
    <property type="term" value="F:pyridoxal phosphate binding"/>
    <property type="evidence" value="ECO:0007669"/>
    <property type="project" value="InterPro"/>
</dbReference>
<dbReference type="InterPro" id="IPR050106">
    <property type="entry name" value="HistidinolP_aminotransfase"/>
</dbReference>